<dbReference type="Gene3D" id="3.40.710.10">
    <property type="entry name" value="DD-peptidase/beta-lactamase superfamily"/>
    <property type="match status" value="1"/>
</dbReference>
<gene>
    <name evidence="2" type="ORF">G6011_05210</name>
</gene>
<comment type="caution">
    <text evidence="2">The sequence shown here is derived from an EMBL/GenBank/DDBJ whole genome shotgun (WGS) entry which is preliminary data.</text>
</comment>
<organism evidence="2 3">
    <name type="scientific">Alternaria panax</name>
    <dbReference type="NCBI Taxonomy" id="48097"/>
    <lineage>
        <taxon>Eukaryota</taxon>
        <taxon>Fungi</taxon>
        <taxon>Dikarya</taxon>
        <taxon>Ascomycota</taxon>
        <taxon>Pezizomycotina</taxon>
        <taxon>Dothideomycetes</taxon>
        <taxon>Pleosporomycetidae</taxon>
        <taxon>Pleosporales</taxon>
        <taxon>Pleosporineae</taxon>
        <taxon>Pleosporaceae</taxon>
        <taxon>Alternaria</taxon>
        <taxon>Alternaria sect. Panax</taxon>
    </lineage>
</organism>
<sequence>MAYKTPDLEKIKEFYVLGLSLAVVQGDVIYSNEYAYSQLPDTEISTETLFNLASTSKSTTAGAVVLLVDDEKCPDVQ</sequence>
<dbReference type="InterPro" id="IPR001466">
    <property type="entry name" value="Beta-lactam-related"/>
</dbReference>
<dbReference type="SUPFAM" id="SSF56601">
    <property type="entry name" value="beta-lactamase/transpeptidase-like"/>
    <property type="match status" value="1"/>
</dbReference>
<protein>
    <recommendedName>
        <fullName evidence="1">Beta-lactamase-related domain-containing protein</fullName>
    </recommendedName>
</protein>
<reference evidence="2" key="1">
    <citation type="submission" date="2021-07" db="EMBL/GenBank/DDBJ databases">
        <title>Genome Resource of American Ginseng Black Spot Pathogen Alternaria panax.</title>
        <authorList>
            <person name="Qiu C."/>
            <person name="Wang W."/>
            <person name="Liu Z."/>
        </authorList>
    </citation>
    <scope>NUCLEOTIDE SEQUENCE</scope>
    <source>
        <strain evidence="2">BNCC115425</strain>
    </source>
</reference>
<dbReference type="Pfam" id="PF00144">
    <property type="entry name" value="Beta-lactamase"/>
    <property type="match status" value="1"/>
</dbReference>
<evidence type="ECO:0000313" key="3">
    <source>
        <dbReference type="Proteomes" id="UP001199106"/>
    </source>
</evidence>
<evidence type="ECO:0000259" key="1">
    <source>
        <dbReference type="Pfam" id="PF00144"/>
    </source>
</evidence>
<keyword evidence="3" id="KW-1185">Reference proteome</keyword>
<accession>A0AAD4FGV1</accession>
<dbReference type="Proteomes" id="UP001199106">
    <property type="component" value="Unassembled WGS sequence"/>
</dbReference>
<proteinExistence type="predicted"/>
<name>A0AAD4FGV1_9PLEO</name>
<dbReference type="InterPro" id="IPR012338">
    <property type="entry name" value="Beta-lactam/transpept-like"/>
</dbReference>
<dbReference type="AlphaFoldDB" id="A0AAD4FGV1"/>
<feature type="domain" description="Beta-lactamase-related" evidence="1">
    <location>
        <begin position="16"/>
        <end position="72"/>
    </location>
</feature>
<evidence type="ECO:0000313" key="2">
    <source>
        <dbReference type="EMBL" id="KAG9187339.1"/>
    </source>
</evidence>
<dbReference type="EMBL" id="JAANER010000007">
    <property type="protein sequence ID" value="KAG9187339.1"/>
    <property type="molecule type" value="Genomic_DNA"/>
</dbReference>